<organism evidence="2 3">
    <name type="scientific">Hibiscus sabdariffa</name>
    <name type="common">roselle</name>
    <dbReference type="NCBI Taxonomy" id="183260"/>
    <lineage>
        <taxon>Eukaryota</taxon>
        <taxon>Viridiplantae</taxon>
        <taxon>Streptophyta</taxon>
        <taxon>Embryophyta</taxon>
        <taxon>Tracheophyta</taxon>
        <taxon>Spermatophyta</taxon>
        <taxon>Magnoliopsida</taxon>
        <taxon>eudicotyledons</taxon>
        <taxon>Gunneridae</taxon>
        <taxon>Pentapetalae</taxon>
        <taxon>rosids</taxon>
        <taxon>malvids</taxon>
        <taxon>Malvales</taxon>
        <taxon>Malvaceae</taxon>
        <taxon>Malvoideae</taxon>
        <taxon>Hibiscus</taxon>
    </lineage>
</organism>
<proteinExistence type="predicted"/>
<dbReference type="PANTHER" id="PTHR43383">
    <property type="entry name" value="NODULIN 6"/>
    <property type="match status" value="1"/>
</dbReference>
<evidence type="ECO:0000313" key="2">
    <source>
        <dbReference type="EMBL" id="KAK8574585.1"/>
    </source>
</evidence>
<sequence length="191" mass="21926">MKVEMEALEKNNTWELVKLPEGKKTVGCKWIFTVKYNSDGSLERYKARLVVKGYSQTYGINYLETFAPVAKMNTVRVLLSLAANRGWKLQQFDVKNAFLHGYLEEEIYMDIPPGFTSSDGQAVCKLKRVLYGLKQLLGAWFGRFTKVMLKQGDDLKGIEDLKKCLVKEFEVKDLGRLKYFLGIEVAYSQQV</sequence>
<keyword evidence="3" id="KW-1185">Reference proteome</keyword>
<protein>
    <recommendedName>
        <fullName evidence="1">Reverse transcriptase Ty1/copia-type domain-containing protein</fullName>
    </recommendedName>
</protein>
<dbReference type="InterPro" id="IPR013103">
    <property type="entry name" value="RVT_2"/>
</dbReference>
<feature type="domain" description="Reverse transcriptase Ty1/copia-type" evidence="1">
    <location>
        <begin position="11"/>
        <end position="150"/>
    </location>
</feature>
<evidence type="ECO:0000313" key="3">
    <source>
        <dbReference type="Proteomes" id="UP001472677"/>
    </source>
</evidence>
<dbReference type="EMBL" id="JBBPBM010000007">
    <property type="protein sequence ID" value="KAK8574585.1"/>
    <property type="molecule type" value="Genomic_DNA"/>
</dbReference>
<name>A0ABR2F8C9_9ROSI</name>
<dbReference type="PANTHER" id="PTHR43383:SF2">
    <property type="entry name" value="AMIDOHYDROLASE 2 FAMILY PROTEIN"/>
    <property type="match status" value="1"/>
</dbReference>
<dbReference type="Pfam" id="PF07727">
    <property type="entry name" value="RVT_2"/>
    <property type="match status" value="1"/>
</dbReference>
<dbReference type="InterPro" id="IPR043502">
    <property type="entry name" value="DNA/RNA_pol_sf"/>
</dbReference>
<reference evidence="2 3" key="1">
    <citation type="journal article" date="2024" name="G3 (Bethesda)">
        <title>Genome assembly of Hibiscus sabdariffa L. provides insights into metabolisms of medicinal natural products.</title>
        <authorList>
            <person name="Kim T."/>
        </authorList>
    </citation>
    <scope>NUCLEOTIDE SEQUENCE [LARGE SCALE GENOMIC DNA]</scope>
    <source>
        <strain evidence="2">TK-2024</strain>
        <tissue evidence="2">Old leaves</tissue>
    </source>
</reference>
<dbReference type="Proteomes" id="UP001472677">
    <property type="component" value="Unassembled WGS sequence"/>
</dbReference>
<gene>
    <name evidence="2" type="ORF">V6N12_062275</name>
</gene>
<accession>A0ABR2F8C9</accession>
<comment type="caution">
    <text evidence="2">The sequence shown here is derived from an EMBL/GenBank/DDBJ whole genome shotgun (WGS) entry which is preliminary data.</text>
</comment>
<dbReference type="SUPFAM" id="SSF56672">
    <property type="entry name" value="DNA/RNA polymerases"/>
    <property type="match status" value="1"/>
</dbReference>
<evidence type="ECO:0000259" key="1">
    <source>
        <dbReference type="Pfam" id="PF07727"/>
    </source>
</evidence>